<organism evidence="1 2">
    <name type="scientific">Leptospira interrogans serovar Grippotyphosa str. LT2186</name>
    <dbReference type="NCBI Taxonomy" id="1001599"/>
    <lineage>
        <taxon>Bacteria</taxon>
        <taxon>Pseudomonadati</taxon>
        <taxon>Spirochaetota</taxon>
        <taxon>Spirochaetia</taxon>
        <taxon>Leptospirales</taxon>
        <taxon>Leptospiraceae</taxon>
        <taxon>Leptospira</taxon>
    </lineage>
</organism>
<dbReference type="EMBL" id="AFME02000188">
    <property type="protein sequence ID" value="EMG11174.1"/>
    <property type="molecule type" value="Genomic_DNA"/>
</dbReference>
<comment type="caution">
    <text evidence="1">The sequence shown here is derived from an EMBL/GenBank/DDBJ whole genome shotgun (WGS) entry which is preliminary data.</text>
</comment>
<proteinExistence type="predicted"/>
<dbReference type="BioCyc" id="LINT1001599:G11K9-5571-MONOMER"/>
<gene>
    <name evidence="1" type="ORF">LEP1GSC151_2740</name>
</gene>
<name>M3FUS2_LEPIR</name>
<dbReference type="Proteomes" id="UP000011776">
    <property type="component" value="Unassembled WGS sequence"/>
</dbReference>
<accession>M3FUS2</accession>
<protein>
    <submittedName>
        <fullName evidence="1">Uncharacterized protein</fullName>
    </submittedName>
</protein>
<reference evidence="1 2" key="1">
    <citation type="submission" date="2013-02" db="EMBL/GenBank/DDBJ databases">
        <authorList>
            <person name="Harkins D.M."/>
            <person name="Durkin A.S."/>
            <person name="Brinkac L.M."/>
            <person name="Haft D.H."/>
            <person name="Selengut J.D."/>
            <person name="Sanka R."/>
            <person name="DePew J."/>
            <person name="Purushe J."/>
            <person name="Tulsiani S.M."/>
            <person name="Graham G.C."/>
            <person name="Burns M.-A."/>
            <person name="Dohnt M.F."/>
            <person name="Smythe L.D."/>
            <person name="McKay D.B."/>
            <person name="Craig S.B."/>
            <person name="Vinetz J.M."/>
            <person name="Sutton G.G."/>
            <person name="Nierman W.C."/>
            <person name="Fouts D.E."/>
        </authorList>
    </citation>
    <scope>NUCLEOTIDE SEQUENCE [LARGE SCALE GENOMIC DNA]</scope>
    <source>
        <strain evidence="1 2">LT2186</strain>
    </source>
</reference>
<dbReference type="AlphaFoldDB" id="M3FUS2"/>
<evidence type="ECO:0000313" key="2">
    <source>
        <dbReference type="Proteomes" id="UP000011776"/>
    </source>
</evidence>
<sequence length="50" mass="5883">MEVTLIPIIIHQKRVFLSVWHEITERKVYEDSLKRAKEIAEAASKAKQTF</sequence>
<evidence type="ECO:0000313" key="1">
    <source>
        <dbReference type="EMBL" id="EMG11174.1"/>
    </source>
</evidence>